<evidence type="ECO:0000313" key="2">
    <source>
        <dbReference type="EMBL" id="MDQ0149198.1"/>
    </source>
</evidence>
<keyword evidence="1" id="KW-1133">Transmembrane helix</keyword>
<dbReference type="Proteomes" id="UP001228504">
    <property type="component" value="Unassembled WGS sequence"/>
</dbReference>
<sequence length="170" mass="19603">MKRLFKYIGLGITFIILVFMILYFNNKIGTFKSNIEKDARYSQKVPDNWNVSESKTDNIAAMIFYDNSNSNNIFSIYVNRKGFSFGYFFIKGGSFPVDDSVLEFNIEEYNEKVLISMNKKKVSKIKIDNGHTIKTVHIDSTKPFSYILPKDEGDITIYDINDNVVKSIAQ</sequence>
<dbReference type="EMBL" id="JAUSUF010000002">
    <property type="protein sequence ID" value="MDQ0149198.1"/>
    <property type="molecule type" value="Genomic_DNA"/>
</dbReference>
<accession>A0ABT9USB1</accession>
<keyword evidence="3" id="KW-1185">Reference proteome</keyword>
<evidence type="ECO:0008006" key="4">
    <source>
        <dbReference type="Google" id="ProtNLM"/>
    </source>
</evidence>
<reference evidence="2 3" key="1">
    <citation type="submission" date="2023-07" db="EMBL/GenBank/DDBJ databases">
        <title>Genomic Encyclopedia of Type Strains, Phase IV (KMG-IV): sequencing the most valuable type-strain genomes for metagenomic binning, comparative biology and taxonomic classification.</title>
        <authorList>
            <person name="Goeker M."/>
        </authorList>
    </citation>
    <scope>NUCLEOTIDE SEQUENCE [LARGE SCALE GENOMIC DNA]</scope>
    <source>
        <strain evidence="2 3">DSM 20694</strain>
    </source>
</reference>
<dbReference type="RefSeq" id="WP_307484318.1">
    <property type="nucleotide sequence ID" value="NZ_JAUSUF010000002.1"/>
</dbReference>
<name>A0ABT9USB1_9FIRM</name>
<keyword evidence="1" id="KW-0472">Membrane</keyword>
<evidence type="ECO:0000313" key="3">
    <source>
        <dbReference type="Proteomes" id="UP001228504"/>
    </source>
</evidence>
<evidence type="ECO:0000256" key="1">
    <source>
        <dbReference type="SAM" id="Phobius"/>
    </source>
</evidence>
<protein>
    <recommendedName>
        <fullName evidence="4">Lipoprotein</fullName>
    </recommendedName>
</protein>
<proteinExistence type="predicted"/>
<organism evidence="2 3">
    <name type="scientific">Eubacterium multiforme</name>
    <dbReference type="NCBI Taxonomy" id="83339"/>
    <lineage>
        <taxon>Bacteria</taxon>
        <taxon>Bacillati</taxon>
        <taxon>Bacillota</taxon>
        <taxon>Clostridia</taxon>
        <taxon>Eubacteriales</taxon>
        <taxon>Eubacteriaceae</taxon>
        <taxon>Eubacterium</taxon>
    </lineage>
</organism>
<feature type="transmembrane region" description="Helical" evidence="1">
    <location>
        <begin position="7"/>
        <end position="24"/>
    </location>
</feature>
<keyword evidence="1" id="KW-0812">Transmembrane</keyword>
<comment type="caution">
    <text evidence="2">The sequence shown here is derived from an EMBL/GenBank/DDBJ whole genome shotgun (WGS) entry which is preliminary data.</text>
</comment>
<gene>
    <name evidence="2" type="ORF">J2S18_001128</name>
</gene>